<dbReference type="SMART" id="SM00387">
    <property type="entry name" value="HATPase_c"/>
    <property type="match status" value="1"/>
</dbReference>
<comment type="caution">
    <text evidence="9">Lacks conserved residue(s) required for the propagation of feature annotation.</text>
</comment>
<evidence type="ECO:0000256" key="10">
    <source>
        <dbReference type="SAM" id="Coils"/>
    </source>
</evidence>
<dbReference type="CDD" id="cd16922">
    <property type="entry name" value="HATPase_EvgS-ArcB-TorS-like"/>
    <property type="match status" value="1"/>
</dbReference>
<evidence type="ECO:0000256" key="8">
    <source>
        <dbReference type="ARBA" id="ARBA00074306"/>
    </source>
</evidence>
<feature type="transmembrane region" description="Helical" evidence="12">
    <location>
        <begin position="142"/>
        <end position="163"/>
    </location>
</feature>
<feature type="domain" description="Response regulatory" evidence="14">
    <location>
        <begin position="629"/>
        <end position="757"/>
    </location>
</feature>
<dbReference type="Pfam" id="PF02518">
    <property type="entry name" value="HATPase_c"/>
    <property type="match status" value="1"/>
</dbReference>
<evidence type="ECO:0000256" key="3">
    <source>
        <dbReference type="ARBA" id="ARBA00012438"/>
    </source>
</evidence>
<comment type="catalytic activity">
    <reaction evidence="1">
        <text>ATP + protein L-histidine = ADP + protein N-phospho-L-histidine.</text>
        <dbReference type="EC" id="2.7.13.3"/>
    </reaction>
</comment>
<dbReference type="InterPro" id="IPR005467">
    <property type="entry name" value="His_kinase_dom"/>
</dbReference>
<evidence type="ECO:0000256" key="6">
    <source>
        <dbReference type="ARBA" id="ARBA00022777"/>
    </source>
</evidence>
<evidence type="ECO:0000256" key="2">
    <source>
        <dbReference type="ARBA" id="ARBA00006402"/>
    </source>
</evidence>
<dbReference type="AlphaFoldDB" id="A0A2M8QF21"/>
<dbReference type="InterPro" id="IPR011006">
    <property type="entry name" value="CheY-like_superfamily"/>
</dbReference>
<comment type="caution">
    <text evidence="15">The sequence shown here is derived from an EMBL/GenBank/DDBJ whole genome shotgun (WGS) entry which is preliminary data.</text>
</comment>
<sequence length="788" mass="85921">MAGRDRTFHEEVSDLRAEVMAIGVLAPALILSWGTAFIILFVSFRRLEWSHIGFALFPLALGLMCIVLKRPPTLRLSRWVCAVGLVAWAIFLLANLRQPSALGWLVLACVVSLFIAGAAAGWASVCAAVAALIWLANTDEVAWLNASQALLVGLAIGCSVWLAHSVSRVLLRTLSWMQQGYAEAREQAQRLSERSAELALALKSLQQTTFALEQANEQLQIAMQYAEDARRSKQRFAANISHELRTPLNLIIGFSEVLLHAPATYKARNIPAGMLSDINIIHRNAKHLLNLVNDILDLSQIDVNRMTIVREPVQLGDFIESALEDFRQLIHERGLTLTLEIAPDLPTVYADQTRIRQVLLNLVANALRFTQRGGITIRAELRRPHGVPADDSSPPTNASSPEVVISVADTGIGIAPHDLKRIFEPFTQLAGPSDRPQGGTGLGLTISKEFVELHGGRMWVTSAVGMGSTFSFSLPLHLPAPEATMVTARRSIRRHAIGTLAVIEPRSILARILEHRIEGMAIVHAASLADLAERRLEAAPEAVIVNQPIAPGEIVDTMMRLVPEWRRTPIFQCFVPGPEDYLQNPQVCGYIVKPVTQEQFNEAVQRILERRAQCDGNGLLNGGRNRVARILLIEDDEDALRLLGRMLRAVPSSLIRPFGFDVLLPIEVRSGEQALEVLRSADAASLAGLILDLSLGAVNGCDVLCAMGEDERTQRLPVCIVSGQQMQNDPLTSSHLTLIKPGGLTARELVQSITALLPIASPGLPPLAERAAEPVTMWPAASSAAPQP</sequence>
<feature type="transmembrane region" description="Helical" evidence="12">
    <location>
        <begin position="102"/>
        <end position="135"/>
    </location>
</feature>
<dbReference type="SUPFAM" id="SSF55874">
    <property type="entry name" value="ATPase domain of HSP90 chaperone/DNA topoisomerase II/histidine kinase"/>
    <property type="match status" value="1"/>
</dbReference>
<dbReference type="PROSITE" id="PS50110">
    <property type="entry name" value="RESPONSE_REGULATORY"/>
    <property type="match status" value="2"/>
</dbReference>
<proteinExistence type="inferred from homology"/>
<dbReference type="InterPro" id="IPR036890">
    <property type="entry name" value="HATPase_C_sf"/>
</dbReference>
<protein>
    <recommendedName>
        <fullName evidence="8">Circadian input-output histidine kinase CikA</fullName>
        <ecNumber evidence="3">2.7.13.3</ecNumber>
    </recommendedName>
</protein>
<dbReference type="PRINTS" id="PR00344">
    <property type="entry name" value="BCTRLSENSOR"/>
</dbReference>
<reference evidence="15 16" key="1">
    <citation type="submission" date="2017-11" db="EMBL/GenBank/DDBJ databases">
        <title>Evolution of Phototrophy in the Chloroflexi Phylum Driven by Horizontal Gene Transfer.</title>
        <authorList>
            <person name="Ward L.M."/>
            <person name="Hemp J."/>
            <person name="Shih P.M."/>
            <person name="Mcglynn S.E."/>
            <person name="Fischer W."/>
        </authorList>
    </citation>
    <scope>NUCLEOTIDE SEQUENCE [LARGE SCALE GENOMIC DNA]</scope>
    <source>
        <strain evidence="15">JP3_7</strain>
    </source>
</reference>
<dbReference type="PANTHER" id="PTHR43047">
    <property type="entry name" value="TWO-COMPONENT HISTIDINE PROTEIN KINASE"/>
    <property type="match status" value="1"/>
</dbReference>
<dbReference type="EMBL" id="PGTN01000016">
    <property type="protein sequence ID" value="PJF48358.1"/>
    <property type="molecule type" value="Genomic_DNA"/>
</dbReference>
<keyword evidence="4 9" id="KW-0597">Phosphoprotein</keyword>
<evidence type="ECO:0000259" key="14">
    <source>
        <dbReference type="PROSITE" id="PS50110"/>
    </source>
</evidence>
<keyword evidence="6" id="KW-0418">Kinase</keyword>
<evidence type="ECO:0000259" key="13">
    <source>
        <dbReference type="PROSITE" id="PS50109"/>
    </source>
</evidence>
<name>A0A2M8QF21_9CHLR</name>
<evidence type="ECO:0000256" key="4">
    <source>
        <dbReference type="ARBA" id="ARBA00022553"/>
    </source>
</evidence>
<feature type="transmembrane region" description="Helical" evidence="12">
    <location>
        <begin position="21"/>
        <end position="43"/>
    </location>
</feature>
<dbReference type="EC" id="2.7.13.3" evidence="3"/>
<dbReference type="PROSITE" id="PS50109">
    <property type="entry name" value="HIS_KIN"/>
    <property type="match status" value="1"/>
</dbReference>
<feature type="domain" description="Histidine kinase" evidence="13">
    <location>
        <begin position="239"/>
        <end position="478"/>
    </location>
</feature>
<gene>
    <name evidence="15" type="ORF">CUN48_03725</name>
</gene>
<keyword evidence="10" id="KW-0175">Coiled coil</keyword>
<dbReference type="Proteomes" id="UP000230790">
    <property type="component" value="Unassembled WGS sequence"/>
</dbReference>
<dbReference type="FunFam" id="3.30.565.10:FF:000010">
    <property type="entry name" value="Sensor histidine kinase RcsC"/>
    <property type="match status" value="1"/>
</dbReference>
<dbReference type="SUPFAM" id="SSF52172">
    <property type="entry name" value="CheY-like"/>
    <property type="match status" value="2"/>
</dbReference>
<dbReference type="Pfam" id="PF00512">
    <property type="entry name" value="HisKA"/>
    <property type="match status" value="1"/>
</dbReference>
<dbReference type="InterPro" id="IPR003661">
    <property type="entry name" value="HisK_dim/P_dom"/>
</dbReference>
<evidence type="ECO:0000256" key="1">
    <source>
        <dbReference type="ARBA" id="ARBA00000085"/>
    </source>
</evidence>
<dbReference type="Gene3D" id="1.10.287.130">
    <property type="match status" value="1"/>
</dbReference>
<feature type="domain" description="Response regulatory" evidence="14">
    <location>
        <begin position="499"/>
        <end position="608"/>
    </location>
</feature>
<feature type="transmembrane region" description="Helical" evidence="12">
    <location>
        <begin position="79"/>
        <end position="96"/>
    </location>
</feature>
<evidence type="ECO:0000256" key="11">
    <source>
        <dbReference type="SAM" id="MobiDB-lite"/>
    </source>
</evidence>
<keyword evidence="12" id="KW-0472">Membrane</keyword>
<evidence type="ECO:0000256" key="9">
    <source>
        <dbReference type="PROSITE-ProRule" id="PRU00169"/>
    </source>
</evidence>
<dbReference type="SMART" id="SM00388">
    <property type="entry name" value="HisKA"/>
    <property type="match status" value="1"/>
</dbReference>
<evidence type="ECO:0000313" key="15">
    <source>
        <dbReference type="EMBL" id="PJF48358.1"/>
    </source>
</evidence>
<dbReference type="GO" id="GO:0000155">
    <property type="term" value="F:phosphorelay sensor kinase activity"/>
    <property type="evidence" value="ECO:0007669"/>
    <property type="project" value="InterPro"/>
</dbReference>
<evidence type="ECO:0000256" key="5">
    <source>
        <dbReference type="ARBA" id="ARBA00022679"/>
    </source>
</evidence>
<dbReference type="Gene3D" id="3.30.565.10">
    <property type="entry name" value="Histidine kinase-like ATPase, C-terminal domain"/>
    <property type="match status" value="1"/>
</dbReference>
<evidence type="ECO:0000313" key="16">
    <source>
        <dbReference type="Proteomes" id="UP000230790"/>
    </source>
</evidence>
<keyword evidence="12" id="KW-0812">Transmembrane</keyword>
<accession>A0A2M8QF21</accession>
<dbReference type="InterPro" id="IPR036097">
    <property type="entry name" value="HisK_dim/P_sf"/>
</dbReference>
<keyword evidence="5" id="KW-0808">Transferase</keyword>
<dbReference type="InterPro" id="IPR003594">
    <property type="entry name" value="HATPase_dom"/>
</dbReference>
<dbReference type="InterPro" id="IPR001789">
    <property type="entry name" value="Sig_transdc_resp-reg_receiver"/>
</dbReference>
<dbReference type="InterPro" id="IPR004358">
    <property type="entry name" value="Sig_transdc_His_kin-like_C"/>
</dbReference>
<dbReference type="CDD" id="cd00082">
    <property type="entry name" value="HisKA"/>
    <property type="match status" value="1"/>
</dbReference>
<dbReference type="Gene3D" id="3.40.50.2300">
    <property type="match status" value="1"/>
</dbReference>
<feature type="modified residue" description="4-aspartylphosphate" evidence="9">
    <location>
        <position position="692"/>
    </location>
</feature>
<keyword evidence="7" id="KW-0902">Two-component regulatory system</keyword>
<keyword evidence="12" id="KW-1133">Transmembrane helix</keyword>
<comment type="similarity">
    <text evidence="2">In the N-terminal section; belongs to the phytochrome family.</text>
</comment>
<evidence type="ECO:0000256" key="12">
    <source>
        <dbReference type="SAM" id="Phobius"/>
    </source>
</evidence>
<dbReference type="PANTHER" id="PTHR43047:SF78">
    <property type="entry name" value="SENSORY_REGULATORY PROTEIN RPFC"/>
    <property type="match status" value="1"/>
</dbReference>
<feature type="region of interest" description="Disordered" evidence="11">
    <location>
        <begin position="381"/>
        <end position="400"/>
    </location>
</feature>
<evidence type="ECO:0000256" key="7">
    <source>
        <dbReference type="ARBA" id="ARBA00023012"/>
    </source>
</evidence>
<dbReference type="SUPFAM" id="SSF47384">
    <property type="entry name" value="Homodimeric domain of signal transducing histidine kinase"/>
    <property type="match status" value="1"/>
</dbReference>
<feature type="coiled-coil region" evidence="10">
    <location>
        <begin position="181"/>
        <end position="232"/>
    </location>
</feature>
<feature type="transmembrane region" description="Helical" evidence="12">
    <location>
        <begin position="49"/>
        <end position="67"/>
    </location>
</feature>
<organism evidence="15 16">
    <name type="scientific">Candidatus Thermofonsia Clade 3 bacterium</name>
    <dbReference type="NCBI Taxonomy" id="2364212"/>
    <lineage>
        <taxon>Bacteria</taxon>
        <taxon>Bacillati</taxon>
        <taxon>Chloroflexota</taxon>
        <taxon>Candidatus Thermofontia</taxon>
        <taxon>Candidatus Thermofonsia Clade 3</taxon>
    </lineage>
</organism>